<evidence type="ECO:0000259" key="12">
    <source>
        <dbReference type="PROSITE" id="PS50222"/>
    </source>
</evidence>
<feature type="domain" description="EF-hand" evidence="12">
    <location>
        <begin position="14"/>
        <end position="41"/>
    </location>
</feature>
<evidence type="ECO:0000313" key="13">
    <source>
        <dbReference type="EMBL" id="KAJ8442223.1"/>
    </source>
</evidence>
<comment type="pathway">
    <text evidence="11">Phospholipid metabolism; phosphatidylethanolamine biosynthesis.</text>
</comment>
<keyword evidence="7" id="KW-0594">Phospholipid biosynthesis</keyword>
<dbReference type="Proteomes" id="UP001153076">
    <property type="component" value="Unassembled WGS sequence"/>
</dbReference>
<dbReference type="InterPro" id="IPR003817">
    <property type="entry name" value="PS_Dcarbxylase"/>
</dbReference>
<dbReference type="InterPro" id="IPR033177">
    <property type="entry name" value="PSD-B"/>
</dbReference>
<dbReference type="AlphaFoldDB" id="A0A9Q1KF70"/>
<dbReference type="InterPro" id="IPR018247">
    <property type="entry name" value="EF_Hand_1_Ca_BS"/>
</dbReference>
<evidence type="ECO:0000256" key="9">
    <source>
        <dbReference type="ARBA" id="ARBA00023264"/>
    </source>
</evidence>
<dbReference type="PROSITE" id="PS50222">
    <property type="entry name" value="EF_HAND_2"/>
    <property type="match status" value="1"/>
</dbReference>
<accession>A0A9Q1KF70</accession>
<keyword evidence="9" id="KW-1208">Phospholipid metabolism</keyword>
<keyword evidence="5" id="KW-0210">Decarboxylase</keyword>
<dbReference type="Pfam" id="PF02666">
    <property type="entry name" value="PS_Dcarbxylase"/>
    <property type="match status" value="1"/>
</dbReference>
<evidence type="ECO:0000256" key="5">
    <source>
        <dbReference type="ARBA" id="ARBA00022793"/>
    </source>
</evidence>
<evidence type="ECO:0000256" key="4">
    <source>
        <dbReference type="ARBA" id="ARBA00022516"/>
    </source>
</evidence>
<dbReference type="InterPro" id="IPR002048">
    <property type="entry name" value="EF_hand_dom"/>
</dbReference>
<evidence type="ECO:0000256" key="11">
    <source>
        <dbReference type="ARBA" id="ARBA00024326"/>
    </source>
</evidence>
<evidence type="ECO:0000256" key="7">
    <source>
        <dbReference type="ARBA" id="ARBA00023209"/>
    </source>
</evidence>
<proteinExistence type="predicted"/>
<dbReference type="PANTHER" id="PTHR10067">
    <property type="entry name" value="PHOSPHATIDYLSERINE DECARBOXYLASE"/>
    <property type="match status" value="1"/>
</dbReference>
<evidence type="ECO:0000256" key="1">
    <source>
        <dbReference type="ARBA" id="ARBA00001928"/>
    </source>
</evidence>
<evidence type="ECO:0000256" key="10">
    <source>
        <dbReference type="ARBA" id="ARBA00023317"/>
    </source>
</evidence>
<sequence>MLPTVSMCLQKEGLFKAADENGDGVVSINELASLLAHHQEKEPLMNSCPVCGEVLEASNRLGSMIHMTLCFNEGTGNHVMSGGFLTDKQASYGWLFKLSEWAHVSSYGIGLRLGSKSAHILVFDRTTKRLVEELIDGKIILSMRAIYQSRLGLQLMDKGAKEILQELSEKQGKKMNSVDSAKDIPKGAVAHEYPPEVIPVSTCQQTTILISILGPDQVNLSEMKYPLDHFKTFNEFFIRELKPGVRPIACMGRDDVAVCAADSRLMAFKTVEESTRFWIKGRKFSIEGLLGNTISSSPFIDGTLVIFRLAPQDYHRFHLPVSGTVEQFVDIFGSLYTVNPIAVNSKYCNVFTENKRTVAIISTADFGKVAFVAIGATMVGSITFTKKEGDYVKKGDEDVIKLDEDILENSARSLETLVRVGMRLGTSKKADMQS</sequence>
<comment type="cofactor">
    <cofactor evidence="1">
        <name>pyruvate</name>
        <dbReference type="ChEBI" id="CHEBI:15361"/>
    </cofactor>
</comment>
<evidence type="ECO:0000256" key="2">
    <source>
        <dbReference type="ARBA" id="ARBA00005189"/>
    </source>
</evidence>
<evidence type="ECO:0000313" key="14">
    <source>
        <dbReference type="Proteomes" id="UP001153076"/>
    </source>
</evidence>
<name>A0A9Q1KF70_9CARY</name>
<dbReference type="NCBIfam" id="TIGR00163">
    <property type="entry name" value="PS_decarb"/>
    <property type="match status" value="1"/>
</dbReference>
<keyword evidence="8" id="KW-0456">Lyase</keyword>
<dbReference type="GO" id="GO:0005509">
    <property type="term" value="F:calcium ion binding"/>
    <property type="evidence" value="ECO:0007669"/>
    <property type="project" value="InterPro"/>
</dbReference>
<evidence type="ECO:0000256" key="3">
    <source>
        <dbReference type="ARBA" id="ARBA00012243"/>
    </source>
</evidence>
<keyword evidence="14" id="KW-1185">Reference proteome</keyword>
<organism evidence="13 14">
    <name type="scientific">Carnegiea gigantea</name>
    <dbReference type="NCBI Taxonomy" id="171969"/>
    <lineage>
        <taxon>Eukaryota</taxon>
        <taxon>Viridiplantae</taxon>
        <taxon>Streptophyta</taxon>
        <taxon>Embryophyta</taxon>
        <taxon>Tracheophyta</taxon>
        <taxon>Spermatophyta</taxon>
        <taxon>Magnoliopsida</taxon>
        <taxon>eudicotyledons</taxon>
        <taxon>Gunneridae</taxon>
        <taxon>Pentapetalae</taxon>
        <taxon>Caryophyllales</taxon>
        <taxon>Cactineae</taxon>
        <taxon>Cactaceae</taxon>
        <taxon>Cactoideae</taxon>
        <taxon>Echinocereeae</taxon>
        <taxon>Carnegiea</taxon>
    </lineage>
</organism>
<dbReference type="GO" id="GO:0008654">
    <property type="term" value="P:phospholipid biosynthetic process"/>
    <property type="evidence" value="ECO:0007669"/>
    <property type="project" value="UniProtKB-KW"/>
</dbReference>
<keyword evidence="6" id="KW-0443">Lipid metabolism</keyword>
<dbReference type="EC" id="4.1.1.65" evidence="3"/>
<evidence type="ECO:0000256" key="8">
    <source>
        <dbReference type="ARBA" id="ARBA00023239"/>
    </source>
</evidence>
<protein>
    <recommendedName>
        <fullName evidence="3">phosphatidylserine decarboxylase</fullName>
        <ecNumber evidence="3">4.1.1.65</ecNumber>
    </recommendedName>
</protein>
<gene>
    <name evidence="13" type="ORF">Cgig2_005163</name>
</gene>
<keyword evidence="10" id="KW-0670">Pyruvate</keyword>
<keyword evidence="4" id="KW-0444">Lipid biosynthesis</keyword>
<comment type="caution">
    <text evidence="13">The sequence shown here is derived from an EMBL/GenBank/DDBJ whole genome shotgun (WGS) entry which is preliminary data.</text>
</comment>
<dbReference type="OrthoDB" id="5973539at2759"/>
<dbReference type="PROSITE" id="PS00018">
    <property type="entry name" value="EF_HAND_1"/>
    <property type="match status" value="1"/>
</dbReference>
<dbReference type="EMBL" id="JAKOGI010000144">
    <property type="protein sequence ID" value="KAJ8442223.1"/>
    <property type="molecule type" value="Genomic_DNA"/>
</dbReference>
<evidence type="ECO:0000256" key="6">
    <source>
        <dbReference type="ARBA" id="ARBA00023098"/>
    </source>
</evidence>
<dbReference type="GO" id="GO:0004609">
    <property type="term" value="F:phosphatidylserine decarboxylase activity"/>
    <property type="evidence" value="ECO:0007669"/>
    <property type="project" value="UniProtKB-EC"/>
</dbReference>
<dbReference type="PANTHER" id="PTHR10067:SF17">
    <property type="entry name" value="PHOSPHATIDYLSERINE DECARBOXYLASE PROENZYME 2"/>
    <property type="match status" value="1"/>
</dbReference>
<comment type="pathway">
    <text evidence="2">Lipid metabolism.</text>
</comment>
<reference evidence="13" key="1">
    <citation type="submission" date="2022-04" db="EMBL/GenBank/DDBJ databases">
        <title>Carnegiea gigantea Genome sequencing and assembly v2.</title>
        <authorList>
            <person name="Copetti D."/>
            <person name="Sanderson M.J."/>
            <person name="Burquez A."/>
            <person name="Wojciechowski M.F."/>
        </authorList>
    </citation>
    <scope>NUCLEOTIDE SEQUENCE</scope>
    <source>
        <strain evidence="13">SGP5-SGP5p</strain>
        <tissue evidence="13">Aerial part</tissue>
    </source>
</reference>